<comment type="catalytic activity">
    <reaction evidence="5">
        <text>2 superoxide + 2 H(+) = H2O2 + O2</text>
        <dbReference type="Rhea" id="RHEA:20696"/>
        <dbReference type="ChEBI" id="CHEBI:15378"/>
        <dbReference type="ChEBI" id="CHEBI:15379"/>
        <dbReference type="ChEBI" id="CHEBI:16240"/>
        <dbReference type="ChEBI" id="CHEBI:18421"/>
        <dbReference type="EC" id="1.15.1.1"/>
    </reaction>
</comment>
<feature type="domain" description="Manganese/iron superoxide dismutase N-terminal" evidence="6">
    <location>
        <begin position="3"/>
        <end position="88"/>
    </location>
</feature>
<dbReference type="Gene3D" id="3.55.40.20">
    <property type="entry name" value="Iron/manganese superoxide dismutase, C-terminal domain"/>
    <property type="match status" value="1"/>
</dbReference>
<organism evidence="8 9">
    <name type="scientific">Craurococcus roseus</name>
    <dbReference type="NCBI Taxonomy" id="77585"/>
    <lineage>
        <taxon>Bacteria</taxon>
        <taxon>Pseudomonadati</taxon>
        <taxon>Pseudomonadota</taxon>
        <taxon>Alphaproteobacteria</taxon>
        <taxon>Acetobacterales</taxon>
        <taxon>Acetobacteraceae</taxon>
        <taxon>Craurococcus</taxon>
    </lineage>
</organism>
<comment type="similarity">
    <text evidence="1 5">Belongs to the iron/manganese superoxide dismutase family.</text>
</comment>
<accession>A0ABP3QAM3</accession>
<evidence type="ECO:0000256" key="5">
    <source>
        <dbReference type="RuleBase" id="RU000414"/>
    </source>
</evidence>
<dbReference type="InterPro" id="IPR001189">
    <property type="entry name" value="Mn/Fe_SOD"/>
</dbReference>
<dbReference type="EC" id="1.15.1.1" evidence="2 5"/>
<comment type="function">
    <text evidence="5">Destroys radicals which are normally produced within the cells and which are toxic to biological systems.</text>
</comment>
<evidence type="ECO:0000256" key="4">
    <source>
        <dbReference type="ARBA" id="ARBA00023002"/>
    </source>
</evidence>
<proteinExistence type="inferred from homology"/>
<evidence type="ECO:0000259" key="7">
    <source>
        <dbReference type="Pfam" id="PF02777"/>
    </source>
</evidence>
<feature type="domain" description="Manganese/iron superoxide dismutase C-terminal" evidence="7">
    <location>
        <begin position="97"/>
        <end position="201"/>
    </location>
</feature>
<sequence>MPYDLPSLPYGYDALEPVIERETMELHHSKHHRAYVDALNRALEPYPAWQGLTIEQLLSRIEEVPVEIRAAVRNQGGGHANHQLFWKVVRPGGDAAPSGALAAETDRAFGSFEAMKGRFDEAGAWHFGSGWVFLVTDPRGRGLDVVTTPDQDSVLLPPGGRPALLANDLWEHAYYLDHRNRRADYLREWWRVVNWGYVGERLDAIRAGGTGRLAGPAR</sequence>
<dbReference type="InterPro" id="IPR036324">
    <property type="entry name" value="Mn/Fe_SOD_N_sf"/>
</dbReference>
<dbReference type="Proteomes" id="UP001501588">
    <property type="component" value="Unassembled WGS sequence"/>
</dbReference>
<comment type="caution">
    <text evidence="8">The sequence shown here is derived from an EMBL/GenBank/DDBJ whole genome shotgun (WGS) entry which is preliminary data.</text>
</comment>
<dbReference type="Pfam" id="PF00081">
    <property type="entry name" value="Sod_Fe_N"/>
    <property type="match status" value="1"/>
</dbReference>
<dbReference type="PIRSF" id="PIRSF000349">
    <property type="entry name" value="SODismutase"/>
    <property type="match status" value="1"/>
</dbReference>
<dbReference type="RefSeq" id="WP_343895800.1">
    <property type="nucleotide sequence ID" value="NZ_BAAAFZ010000036.1"/>
</dbReference>
<dbReference type="InterPro" id="IPR019832">
    <property type="entry name" value="Mn/Fe_SOD_C"/>
</dbReference>
<evidence type="ECO:0000256" key="2">
    <source>
        <dbReference type="ARBA" id="ARBA00012682"/>
    </source>
</evidence>
<protein>
    <recommendedName>
        <fullName evidence="2 5">Superoxide dismutase</fullName>
        <ecNumber evidence="2 5">1.15.1.1</ecNumber>
    </recommendedName>
</protein>
<dbReference type="PANTHER" id="PTHR43595:SF2">
    <property type="entry name" value="SMALL RIBOSOMAL SUBUNIT PROTEIN MS42"/>
    <property type="match status" value="1"/>
</dbReference>
<keyword evidence="3 5" id="KW-0479">Metal-binding</keyword>
<evidence type="ECO:0000313" key="9">
    <source>
        <dbReference type="Proteomes" id="UP001501588"/>
    </source>
</evidence>
<evidence type="ECO:0000313" key="8">
    <source>
        <dbReference type="EMBL" id="GAA0586738.1"/>
    </source>
</evidence>
<dbReference type="InterPro" id="IPR036314">
    <property type="entry name" value="SOD_C_sf"/>
</dbReference>
<gene>
    <name evidence="8" type="ORF">GCM10009416_26600</name>
</gene>
<evidence type="ECO:0000256" key="1">
    <source>
        <dbReference type="ARBA" id="ARBA00008714"/>
    </source>
</evidence>
<dbReference type="PROSITE" id="PS00088">
    <property type="entry name" value="SOD_MN"/>
    <property type="match status" value="1"/>
</dbReference>
<dbReference type="EMBL" id="BAAAFZ010000036">
    <property type="protein sequence ID" value="GAA0586738.1"/>
    <property type="molecule type" value="Genomic_DNA"/>
</dbReference>
<evidence type="ECO:0000256" key="3">
    <source>
        <dbReference type="ARBA" id="ARBA00022723"/>
    </source>
</evidence>
<dbReference type="PANTHER" id="PTHR43595">
    <property type="entry name" value="37S RIBOSOMAL PROTEIN S26, MITOCHONDRIAL"/>
    <property type="match status" value="1"/>
</dbReference>
<evidence type="ECO:0000259" key="6">
    <source>
        <dbReference type="Pfam" id="PF00081"/>
    </source>
</evidence>
<reference evidence="9" key="1">
    <citation type="journal article" date="2019" name="Int. J. Syst. Evol. Microbiol.">
        <title>The Global Catalogue of Microorganisms (GCM) 10K type strain sequencing project: providing services to taxonomists for standard genome sequencing and annotation.</title>
        <authorList>
            <consortium name="The Broad Institute Genomics Platform"/>
            <consortium name="The Broad Institute Genome Sequencing Center for Infectious Disease"/>
            <person name="Wu L."/>
            <person name="Ma J."/>
        </authorList>
    </citation>
    <scope>NUCLEOTIDE SEQUENCE [LARGE SCALE GENOMIC DNA]</scope>
    <source>
        <strain evidence="9">JCM 9933</strain>
    </source>
</reference>
<dbReference type="PRINTS" id="PR01703">
    <property type="entry name" value="MNSODISMTASE"/>
</dbReference>
<dbReference type="SUPFAM" id="SSF54719">
    <property type="entry name" value="Fe,Mn superoxide dismutase (SOD), C-terminal domain"/>
    <property type="match status" value="1"/>
</dbReference>
<keyword evidence="9" id="KW-1185">Reference proteome</keyword>
<dbReference type="Gene3D" id="1.10.287.990">
    <property type="entry name" value="Fe,Mn superoxide dismutase (SOD) domain"/>
    <property type="match status" value="1"/>
</dbReference>
<dbReference type="SUPFAM" id="SSF46609">
    <property type="entry name" value="Fe,Mn superoxide dismutase (SOD), N-terminal domain"/>
    <property type="match status" value="1"/>
</dbReference>
<dbReference type="Pfam" id="PF02777">
    <property type="entry name" value="Sod_Fe_C"/>
    <property type="match status" value="1"/>
</dbReference>
<dbReference type="InterPro" id="IPR019831">
    <property type="entry name" value="Mn/Fe_SOD_N"/>
</dbReference>
<keyword evidence="4 5" id="KW-0560">Oxidoreductase</keyword>
<dbReference type="InterPro" id="IPR019833">
    <property type="entry name" value="Mn/Fe_SOD_BS"/>
</dbReference>
<name>A0ABP3QAM3_9PROT</name>